<dbReference type="InterPro" id="IPR029044">
    <property type="entry name" value="Nucleotide-diphossugar_trans"/>
</dbReference>
<dbReference type="Gene3D" id="3.90.550.10">
    <property type="entry name" value="Spore Coat Polysaccharide Biosynthesis Protein SpsA, Chain A"/>
    <property type="match status" value="1"/>
</dbReference>
<name>A0A0Z9AN99_STRSU</name>
<accession>A0A0Z9AN99</accession>
<comment type="caution">
    <text evidence="1">The sequence shown here is derived from an EMBL/GenBank/DDBJ whole genome shotgun (WGS) entry which is preliminary data.</text>
</comment>
<dbReference type="AlphaFoldDB" id="A0A0Z9AN99"/>
<organism evidence="1 2">
    <name type="scientific">Streptococcus suis</name>
    <dbReference type="NCBI Taxonomy" id="1307"/>
    <lineage>
        <taxon>Bacteria</taxon>
        <taxon>Bacillati</taxon>
        <taxon>Bacillota</taxon>
        <taxon>Bacilli</taxon>
        <taxon>Lactobacillales</taxon>
        <taxon>Streptococcaceae</taxon>
        <taxon>Streptococcus</taxon>
    </lineage>
</organism>
<dbReference type="Proteomes" id="UP000075081">
    <property type="component" value="Unassembled WGS sequence"/>
</dbReference>
<dbReference type="EMBL" id="FISW01000013">
    <property type="protein sequence ID" value="CZB36308.1"/>
    <property type="molecule type" value="Genomic_DNA"/>
</dbReference>
<dbReference type="RefSeq" id="WP_011922116.1">
    <property type="nucleotide sequence ID" value="NZ_BCBY01000030.1"/>
</dbReference>
<gene>
    <name evidence="1" type="ORF">ERS156295_01979</name>
</gene>
<sequence length="481" mass="56551">MHYISKNIWCKIRTDGRGKKENEEFMKIISFTMVNNESEIIESFIRYNYNFIDEMVIIDNGCTDNTMQIIFNLIKEGYKISVYDESLEAYNQYRLDNKYLTKIIAEKNPDLIIPLDADEFLTADSNPRKLLEQLDLEKIHYVNWQWFVMTKKDDINESFIPRRMQYCFEKPVWHHSDGKPVTKCIISAKYYKKMNLKLSMGHHTVFGNPNVRIEHHNDLKFAHYRAISQEQLIYKTICYTIRDIATMENNIETAQRTNQMALIESGVDMWETAREASYSGYDCNVIHAPIDLSFCKENIVIKYNELSRETVAERVMKTGREMAVRAYNVERKQKEKKFLKPIIFVLDGLKGDEYIHPNPSNHLTILTEMYNVRGLLTDNHQIKFLKVNYRLIITPDFAKFLPHEFIVVPDTLDIEQVKSQYVGTGVDLSKIISLKEYRKEIGFIGNLYALLGFVPNMLNRIYLYIQRNGIANTIIKIKSRL</sequence>
<evidence type="ECO:0000313" key="1">
    <source>
        <dbReference type="EMBL" id="CZB36308.1"/>
    </source>
</evidence>
<proteinExistence type="predicted"/>
<dbReference type="SUPFAM" id="SSF53448">
    <property type="entry name" value="Nucleotide-diphospho-sugar transferases"/>
    <property type="match status" value="1"/>
</dbReference>
<dbReference type="SMR" id="A0A0Z9AN99"/>
<dbReference type="CDD" id="cd00761">
    <property type="entry name" value="Glyco_tranf_GTA_type"/>
    <property type="match status" value="1"/>
</dbReference>
<protein>
    <submittedName>
        <fullName evidence="1">Cps2H</fullName>
    </submittedName>
</protein>
<evidence type="ECO:0000313" key="2">
    <source>
        <dbReference type="Proteomes" id="UP000075081"/>
    </source>
</evidence>
<dbReference type="Pfam" id="PF13704">
    <property type="entry name" value="Glyco_tranf_2_4"/>
    <property type="match status" value="1"/>
</dbReference>
<reference evidence="1 2" key="1">
    <citation type="submission" date="2016-02" db="EMBL/GenBank/DDBJ databases">
        <authorList>
            <consortium name="Pathogen Informatics"/>
        </authorList>
    </citation>
    <scope>NUCLEOTIDE SEQUENCE [LARGE SCALE GENOMIC DNA]</scope>
    <source>
        <strain evidence="1 2">FX230</strain>
    </source>
</reference>